<protein>
    <submittedName>
        <fullName evidence="2">Uncharacterized protein</fullName>
    </submittedName>
</protein>
<comment type="caution">
    <text evidence="2">The sequence shown here is derived from an EMBL/GenBank/DDBJ whole genome shotgun (WGS) entry which is preliminary data.</text>
</comment>
<evidence type="ECO:0000256" key="1">
    <source>
        <dbReference type="SAM" id="MobiDB-lite"/>
    </source>
</evidence>
<organism evidence="2 3">
    <name type="scientific">Polarella glacialis</name>
    <name type="common">Dinoflagellate</name>
    <dbReference type="NCBI Taxonomy" id="89957"/>
    <lineage>
        <taxon>Eukaryota</taxon>
        <taxon>Sar</taxon>
        <taxon>Alveolata</taxon>
        <taxon>Dinophyceae</taxon>
        <taxon>Suessiales</taxon>
        <taxon>Suessiaceae</taxon>
        <taxon>Polarella</taxon>
    </lineage>
</organism>
<feature type="non-terminal residue" evidence="2">
    <location>
        <position position="1"/>
    </location>
</feature>
<keyword evidence="3" id="KW-1185">Reference proteome</keyword>
<reference evidence="2" key="1">
    <citation type="submission" date="2021-02" db="EMBL/GenBank/DDBJ databases">
        <authorList>
            <person name="Dougan E. K."/>
            <person name="Rhodes N."/>
            <person name="Thang M."/>
            <person name="Chan C."/>
        </authorList>
    </citation>
    <scope>NUCLEOTIDE SEQUENCE</scope>
</reference>
<sequence>MAAEALLSPTRGAGEPTSAAPKALGAGLGDSSHSQAGIILSPPGTSDASEPDMAAGGAPASPAVIPQQSPPEAPDAAGEPSPRDNPSPLAAPASPEEQDAPDEGAESGEAPVVQVGEVSLDVSASAVPVLRDLGFGGWFCELKVVEVVEEYLQFHDLQDSLVTLGHALTDAGLRVLGGKSSDGSEDEGEVPAKSAGVDEVPEAGSEFAPADIPGDDSRTRAKLFTCEFAVARAICEFNAGHR</sequence>
<feature type="compositionally biased region" description="Acidic residues" evidence="1">
    <location>
        <begin position="96"/>
        <end position="106"/>
    </location>
</feature>
<proteinExistence type="predicted"/>
<dbReference type="Proteomes" id="UP000654075">
    <property type="component" value="Unassembled WGS sequence"/>
</dbReference>
<feature type="compositionally biased region" description="Low complexity" evidence="1">
    <location>
        <begin position="86"/>
        <end position="95"/>
    </location>
</feature>
<dbReference type="EMBL" id="CAJNNV010004403">
    <property type="protein sequence ID" value="CAE8590678.1"/>
    <property type="molecule type" value="Genomic_DNA"/>
</dbReference>
<feature type="region of interest" description="Disordered" evidence="1">
    <location>
        <begin position="1"/>
        <end position="108"/>
    </location>
</feature>
<accession>A0A813DTT6</accession>
<evidence type="ECO:0000313" key="3">
    <source>
        <dbReference type="Proteomes" id="UP000654075"/>
    </source>
</evidence>
<dbReference type="AlphaFoldDB" id="A0A813DTT6"/>
<name>A0A813DTT6_POLGL</name>
<feature type="region of interest" description="Disordered" evidence="1">
    <location>
        <begin position="179"/>
        <end position="214"/>
    </location>
</feature>
<gene>
    <name evidence="2" type="ORF">PGLA1383_LOCUS9394</name>
</gene>
<evidence type="ECO:0000313" key="2">
    <source>
        <dbReference type="EMBL" id="CAE8590678.1"/>
    </source>
</evidence>